<dbReference type="Proteomes" id="UP001064048">
    <property type="component" value="Chromosome 26"/>
</dbReference>
<sequence>MSATEPIPVVSANAPSCHSGQLLPSGRCVELPPPELPSAYRERVISEQLGNVPERSASVLYINTLRTLLDSIGLEQLAPALEREQITVDMLAEMSHEDLREVGVAAYGHRHRLMRAAREQLATKDCTTRLVEITFEKSGTCDCGQSEYAVIEREMKMTASSHRRRGFSHCNILKASGIRNYELVEKIVNGRLWERYQHRRREVAAEAGSANERLLFHESPFINAIVQKGFDERLSLITGRFGAGIYFAEQCTSSNPYVFGYPYCPAHGDIDCYICDRQVLLCRVTLGRTVELPRVLRMAHAPPDHHSVSGRPSPGGPFCYDHVVYRGEQAYPEYIITYNIVQDGDHTAAVPT</sequence>
<protein>
    <submittedName>
        <fullName evidence="1">Uncharacterized protein</fullName>
    </submittedName>
</protein>
<keyword evidence="2" id="KW-1185">Reference proteome</keyword>
<evidence type="ECO:0000313" key="1">
    <source>
        <dbReference type="EMBL" id="KAI8426790.1"/>
    </source>
</evidence>
<comment type="caution">
    <text evidence="1">The sequence shown here is derived from an EMBL/GenBank/DDBJ whole genome shotgun (WGS) entry which is preliminary data.</text>
</comment>
<accession>A0ACC0JS91</accession>
<organism evidence="1 2">
    <name type="scientific">Choristoneura fumiferana</name>
    <name type="common">Spruce budworm moth</name>
    <name type="synonym">Archips fumiferana</name>
    <dbReference type="NCBI Taxonomy" id="7141"/>
    <lineage>
        <taxon>Eukaryota</taxon>
        <taxon>Metazoa</taxon>
        <taxon>Ecdysozoa</taxon>
        <taxon>Arthropoda</taxon>
        <taxon>Hexapoda</taxon>
        <taxon>Insecta</taxon>
        <taxon>Pterygota</taxon>
        <taxon>Neoptera</taxon>
        <taxon>Endopterygota</taxon>
        <taxon>Lepidoptera</taxon>
        <taxon>Glossata</taxon>
        <taxon>Ditrysia</taxon>
        <taxon>Tortricoidea</taxon>
        <taxon>Tortricidae</taxon>
        <taxon>Tortricinae</taxon>
        <taxon>Choristoneura</taxon>
    </lineage>
</organism>
<proteinExistence type="predicted"/>
<dbReference type="EMBL" id="CM046126">
    <property type="protein sequence ID" value="KAI8426790.1"/>
    <property type="molecule type" value="Genomic_DNA"/>
</dbReference>
<gene>
    <name evidence="1" type="ORF">MSG28_014474</name>
</gene>
<reference evidence="1 2" key="1">
    <citation type="journal article" date="2022" name="Genome Biol. Evol.">
        <title>The Spruce Budworm Genome: Reconstructing the Evolutionary History of Antifreeze Proteins.</title>
        <authorList>
            <person name="Beliveau C."/>
            <person name="Gagne P."/>
            <person name="Picq S."/>
            <person name="Vernygora O."/>
            <person name="Keeling C.I."/>
            <person name="Pinkney K."/>
            <person name="Doucet D."/>
            <person name="Wen F."/>
            <person name="Johnston J.S."/>
            <person name="Maaroufi H."/>
            <person name="Boyle B."/>
            <person name="Laroche J."/>
            <person name="Dewar K."/>
            <person name="Juretic N."/>
            <person name="Blackburn G."/>
            <person name="Nisole A."/>
            <person name="Brunet B."/>
            <person name="Brandao M."/>
            <person name="Lumley L."/>
            <person name="Duan J."/>
            <person name="Quan G."/>
            <person name="Lucarotti C.J."/>
            <person name="Roe A.D."/>
            <person name="Sperling F.A.H."/>
            <person name="Levesque R.C."/>
            <person name="Cusson M."/>
        </authorList>
    </citation>
    <scope>NUCLEOTIDE SEQUENCE [LARGE SCALE GENOMIC DNA]</scope>
    <source>
        <strain evidence="1">Glfc:IPQL:Cfum</strain>
    </source>
</reference>
<evidence type="ECO:0000313" key="2">
    <source>
        <dbReference type="Proteomes" id="UP001064048"/>
    </source>
</evidence>
<name>A0ACC0JS91_CHOFU</name>